<feature type="domain" description="Chemoreceptor zinc-binding" evidence="1">
    <location>
        <begin position="16"/>
        <end position="80"/>
    </location>
</feature>
<dbReference type="Pfam" id="PF13682">
    <property type="entry name" value="CZB"/>
    <property type="match status" value="1"/>
</dbReference>
<gene>
    <name evidence="2" type="ORF">GCM10023185_16050</name>
</gene>
<dbReference type="Gene3D" id="1.20.120.30">
    <property type="entry name" value="Aspartate receptor, ligand-binding domain"/>
    <property type="match status" value="1"/>
</dbReference>
<proteinExistence type="predicted"/>
<evidence type="ECO:0000259" key="1">
    <source>
        <dbReference type="Pfam" id="PF13682"/>
    </source>
</evidence>
<name>A0ABP8IA19_9BACT</name>
<reference evidence="3" key="1">
    <citation type="journal article" date="2019" name="Int. J. Syst. Evol. Microbiol.">
        <title>The Global Catalogue of Microorganisms (GCM) 10K type strain sequencing project: providing services to taxonomists for standard genome sequencing and annotation.</title>
        <authorList>
            <consortium name="The Broad Institute Genomics Platform"/>
            <consortium name="The Broad Institute Genome Sequencing Center for Infectious Disease"/>
            <person name="Wu L."/>
            <person name="Ma J."/>
        </authorList>
    </citation>
    <scope>NUCLEOTIDE SEQUENCE [LARGE SCALE GENOMIC DNA]</scope>
    <source>
        <strain evidence="3">JCM 17923</strain>
    </source>
</reference>
<evidence type="ECO:0000313" key="2">
    <source>
        <dbReference type="EMBL" id="GAA4354343.1"/>
    </source>
</evidence>
<organism evidence="2 3">
    <name type="scientific">Hymenobacter saemangeumensis</name>
    <dbReference type="NCBI Taxonomy" id="1084522"/>
    <lineage>
        <taxon>Bacteria</taxon>
        <taxon>Pseudomonadati</taxon>
        <taxon>Bacteroidota</taxon>
        <taxon>Cytophagia</taxon>
        <taxon>Cytophagales</taxon>
        <taxon>Hymenobacteraceae</taxon>
        <taxon>Hymenobacter</taxon>
    </lineage>
</organism>
<comment type="caution">
    <text evidence="2">The sequence shown here is derived from an EMBL/GenBank/DDBJ whole genome shotgun (WGS) entry which is preliminary data.</text>
</comment>
<dbReference type="Proteomes" id="UP001501153">
    <property type="component" value="Unassembled WGS sequence"/>
</dbReference>
<keyword evidence="3" id="KW-1185">Reference proteome</keyword>
<dbReference type="InterPro" id="IPR025991">
    <property type="entry name" value="Chemoreceptor_zinc-bind_dom"/>
</dbReference>
<sequence length="122" mass="13767">MSDNFKRELDAARLKHILFKAKLRSFLYGGGTDEAPVRDADVCALGQWINTVALPQFGHLPETQQLDQVHRRVHQVANQLMDLHQAGQSEQALRGLSTITPITDEVLQLINAIEQKVREEAR</sequence>
<evidence type="ECO:0000313" key="3">
    <source>
        <dbReference type="Proteomes" id="UP001501153"/>
    </source>
</evidence>
<protein>
    <recommendedName>
        <fullName evidence="1">Chemoreceptor zinc-binding domain-containing protein</fullName>
    </recommendedName>
</protein>
<dbReference type="RefSeq" id="WP_345235505.1">
    <property type="nucleotide sequence ID" value="NZ_BAABGZ010000016.1"/>
</dbReference>
<dbReference type="EMBL" id="BAABGZ010000016">
    <property type="protein sequence ID" value="GAA4354343.1"/>
    <property type="molecule type" value="Genomic_DNA"/>
</dbReference>
<accession>A0ABP8IA19</accession>